<evidence type="ECO:0000256" key="1">
    <source>
        <dbReference type="ARBA" id="ARBA00022741"/>
    </source>
</evidence>
<dbReference type="InterPro" id="IPR050079">
    <property type="entry name" value="DEAD_box_RNA_helicase"/>
</dbReference>
<dbReference type="PANTHER" id="PTHR47959">
    <property type="entry name" value="ATP-DEPENDENT RNA HELICASE RHLE-RELATED"/>
    <property type="match status" value="1"/>
</dbReference>
<keyword evidence="2" id="KW-0378">Hydrolase</keyword>
<proteinExistence type="predicted"/>
<feature type="domain" description="Helicase C-terminal" evidence="5">
    <location>
        <begin position="1"/>
        <end position="86"/>
    </location>
</feature>
<reference evidence="6" key="1">
    <citation type="submission" date="2018-11" db="EMBL/GenBank/DDBJ databases">
        <authorList>
            <consortium name="Pathogen Informatics"/>
        </authorList>
    </citation>
    <scope>NUCLEOTIDE SEQUENCE</scope>
</reference>
<dbReference type="InterPro" id="IPR027417">
    <property type="entry name" value="P-loop_NTPase"/>
</dbReference>
<keyword evidence="4" id="KW-0067">ATP-binding</keyword>
<organism evidence="6 7">
    <name type="scientific">Protopolystoma xenopodis</name>
    <dbReference type="NCBI Taxonomy" id="117903"/>
    <lineage>
        <taxon>Eukaryota</taxon>
        <taxon>Metazoa</taxon>
        <taxon>Spiralia</taxon>
        <taxon>Lophotrochozoa</taxon>
        <taxon>Platyhelminthes</taxon>
        <taxon>Monogenea</taxon>
        <taxon>Polyopisthocotylea</taxon>
        <taxon>Polystomatidea</taxon>
        <taxon>Polystomatidae</taxon>
        <taxon>Protopolystoma</taxon>
    </lineage>
</organism>
<dbReference type="GO" id="GO:0003724">
    <property type="term" value="F:RNA helicase activity"/>
    <property type="evidence" value="ECO:0007669"/>
    <property type="project" value="TreeGrafter"/>
</dbReference>
<dbReference type="InterPro" id="IPR001650">
    <property type="entry name" value="Helicase_C-like"/>
</dbReference>
<dbReference type="Pfam" id="PF00271">
    <property type="entry name" value="Helicase_C"/>
    <property type="match status" value="1"/>
</dbReference>
<dbReference type="OrthoDB" id="10261904at2759"/>
<gene>
    <name evidence="6" type="ORF">PXEA_LOCUS8701</name>
</gene>
<protein>
    <recommendedName>
        <fullName evidence="5">Helicase C-terminal domain-containing protein</fullName>
    </recommendedName>
</protein>
<dbReference type="Proteomes" id="UP000784294">
    <property type="component" value="Unassembled WGS sequence"/>
</dbReference>
<evidence type="ECO:0000313" key="7">
    <source>
        <dbReference type="Proteomes" id="UP000784294"/>
    </source>
</evidence>
<comment type="caution">
    <text evidence="6">The sequence shown here is derived from an EMBL/GenBank/DDBJ whole genome shotgun (WGS) entry which is preliminary data.</text>
</comment>
<sequence length="226" mass="24793">MSKGLDIADVSLVINYEVPVTVKSYLHRVGRTARAGRSGLAVTLVTRDTGANFLELETALFATTSLSLPNQKQCTQTLPKWPKPIFGSSLAGQHTDLKSSIGLEARQILASKAWSQAARIIRQEAVEIRQAQRRAEEEAEGIISSDEECLNFISDDDRDSSNSESACKPIPALKEDSEWFSGAAGIAVAQAKYAKIEFRKEQRRLLVAPSITHPSHINEHGNTSKY</sequence>
<keyword evidence="1" id="KW-0547">Nucleotide-binding</keyword>
<dbReference type="GO" id="GO:0005524">
    <property type="term" value="F:ATP binding"/>
    <property type="evidence" value="ECO:0007669"/>
    <property type="project" value="UniProtKB-KW"/>
</dbReference>
<dbReference type="GO" id="GO:0016787">
    <property type="term" value="F:hydrolase activity"/>
    <property type="evidence" value="ECO:0007669"/>
    <property type="project" value="UniProtKB-KW"/>
</dbReference>
<dbReference type="Gene3D" id="3.40.50.300">
    <property type="entry name" value="P-loop containing nucleotide triphosphate hydrolases"/>
    <property type="match status" value="1"/>
</dbReference>
<keyword evidence="7" id="KW-1185">Reference proteome</keyword>
<evidence type="ECO:0000259" key="5">
    <source>
        <dbReference type="PROSITE" id="PS51194"/>
    </source>
</evidence>
<name>A0A448WMJ8_9PLAT</name>
<evidence type="ECO:0000313" key="6">
    <source>
        <dbReference type="EMBL" id="VEL15261.1"/>
    </source>
</evidence>
<dbReference type="SUPFAM" id="SSF52540">
    <property type="entry name" value="P-loop containing nucleoside triphosphate hydrolases"/>
    <property type="match status" value="1"/>
</dbReference>
<dbReference type="PROSITE" id="PS51194">
    <property type="entry name" value="HELICASE_CTER"/>
    <property type="match status" value="1"/>
</dbReference>
<dbReference type="GO" id="GO:0005829">
    <property type="term" value="C:cytosol"/>
    <property type="evidence" value="ECO:0007669"/>
    <property type="project" value="TreeGrafter"/>
</dbReference>
<evidence type="ECO:0000256" key="3">
    <source>
        <dbReference type="ARBA" id="ARBA00022806"/>
    </source>
</evidence>
<evidence type="ECO:0000256" key="2">
    <source>
        <dbReference type="ARBA" id="ARBA00022801"/>
    </source>
</evidence>
<keyword evidence="3" id="KW-0347">Helicase</keyword>
<feature type="non-terminal residue" evidence="6">
    <location>
        <position position="226"/>
    </location>
</feature>
<dbReference type="PANTHER" id="PTHR47959:SF1">
    <property type="entry name" value="ATP-DEPENDENT RNA HELICASE DBPA"/>
    <property type="match status" value="1"/>
</dbReference>
<evidence type="ECO:0000256" key="4">
    <source>
        <dbReference type="ARBA" id="ARBA00022840"/>
    </source>
</evidence>
<dbReference type="EMBL" id="CAAALY010023973">
    <property type="protein sequence ID" value="VEL15261.1"/>
    <property type="molecule type" value="Genomic_DNA"/>
</dbReference>
<accession>A0A448WMJ8</accession>
<dbReference type="AlphaFoldDB" id="A0A448WMJ8"/>